<dbReference type="AlphaFoldDB" id="A0ABD2NNX9"/>
<proteinExistence type="predicted"/>
<protein>
    <submittedName>
        <fullName evidence="1">Uncharacterized protein</fullName>
    </submittedName>
</protein>
<dbReference type="Proteomes" id="UP001516400">
    <property type="component" value="Unassembled WGS sequence"/>
</dbReference>
<accession>A0ABD2NNX9</accession>
<organism evidence="1 2">
    <name type="scientific">Cryptolaemus montrouzieri</name>
    <dbReference type="NCBI Taxonomy" id="559131"/>
    <lineage>
        <taxon>Eukaryota</taxon>
        <taxon>Metazoa</taxon>
        <taxon>Ecdysozoa</taxon>
        <taxon>Arthropoda</taxon>
        <taxon>Hexapoda</taxon>
        <taxon>Insecta</taxon>
        <taxon>Pterygota</taxon>
        <taxon>Neoptera</taxon>
        <taxon>Endopterygota</taxon>
        <taxon>Coleoptera</taxon>
        <taxon>Polyphaga</taxon>
        <taxon>Cucujiformia</taxon>
        <taxon>Coccinelloidea</taxon>
        <taxon>Coccinellidae</taxon>
        <taxon>Scymninae</taxon>
        <taxon>Scymnini</taxon>
        <taxon>Cryptolaemus</taxon>
    </lineage>
</organism>
<gene>
    <name evidence="1" type="ORF">HHI36_017895</name>
</gene>
<evidence type="ECO:0000313" key="1">
    <source>
        <dbReference type="EMBL" id="KAL3280413.1"/>
    </source>
</evidence>
<reference evidence="1 2" key="1">
    <citation type="journal article" date="2021" name="BMC Biol.">
        <title>Horizontally acquired antibacterial genes associated with adaptive radiation of ladybird beetles.</title>
        <authorList>
            <person name="Li H.S."/>
            <person name="Tang X.F."/>
            <person name="Huang Y.H."/>
            <person name="Xu Z.Y."/>
            <person name="Chen M.L."/>
            <person name="Du X.Y."/>
            <person name="Qiu B.Y."/>
            <person name="Chen P.T."/>
            <person name="Zhang W."/>
            <person name="Slipinski A."/>
            <person name="Escalona H.E."/>
            <person name="Waterhouse R.M."/>
            <person name="Zwick A."/>
            <person name="Pang H."/>
        </authorList>
    </citation>
    <scope>NUCLEOTIDE SEQUENCE [LARGE SCALE GENOMIC DNA]</scope>
    <source>
        <strain evidence="1">SYSU2018</strain>
    </source>
</reference>
<dbReference type="EMBL" id="JABFTP020000124">
    <property type="protein sequence ID" value="KAL3280413.1"/>
    <property type="molecule type" value="Genomic_DNA"/>
</dbReference>
<sequence>MYSFNNQQDLRFVWSCVRSNCLVEITFFQDLHNFKFINELLAKFSEIILELLKRFATLVEGAVIKHALMLGVTNSNNQYNLPFAKFRAVLGNLKVWFNLNEAIVHTSKQ</sequence>
<comment type="caution">
    <text evidence="1">The sequence shown here is derived from an EMBL/GenBank/DDBJ whole genome shotgun (WGS) entry which is preliminary data.</text>
</comment>
<keyword evidence="2" id="KW-1185">Reference proteome</keyword>
<evidence type="ECO:0000313" key="2">
    <source>
        <dbReference type="Proteomes" id="UP001516400"/>
    </source>
</evidence>
<name>A0ABD2NNX9_9CUCU</name>